<evidence type="ECO:0000256" key="1">
    <source>
        <dbReference type="SAM" id="SignalP"/>
    </source>
</evidence>
<organism evidence="3">
    <name type="scientific">Caenorhabditis brenneri</name>
    <name type="common">Nematode worm</name>
    <dbReference type="NCBI Taxonomy" id="135651"/>
    <lineage>
        <taxon>Eukaryota</taxon>
        <taxon>Metazoa</taxon>
        <taxon>Ecdysozoa</taxon>
        <taxon>Nematoda</taxon>
        <taxon>Chromadorea</taxon>
        <taxon>Rhabditida</taxon>
        <taxon>Rhabditina</taxon>
        <taxon>Rhabditomorpha</taxon>
        <taxon>Rhabditoidea</taxon>
        <taxon>Rhabditidae</taxon>
        <taxon>Peloderinae</taxon>
        <taxon>Caenorhabditis</taxon>
    </lineage>
</organism>
<keyword evidence="1" id="KW-0732">Signal</keyword>
<evidence type="ECO:0000313" key="2">
    <source>
        <dbReference type="EMBL" id="EGT48530.1"/>
    </source>
</evidence>
<name>G0P9J3_CAEBE</name>
<reference evidence="3" key="1">
    <citation type="submission" date="2011-07" db="EMBL/GenBank/DDBJ databases">
        <authorList>
            <consortium name="Caenorhabditis brenneri Sequencing and Analysis Consortium"/>
            <person name="Wilson R.K."/>
        </authorList>
    </citation>
    <scope>NUCLEOTIDE SEQUENCE [LARGE SCALE GENOMIC DNA]</scope>
    <source>
        <strain evidence="3">PB2801</strain>
    </source>
</reference>
<feature type="chain" id="PRO_5003406617" evidence="1">
    <location>
        <begin position="19"/>
        <end position="131"/>
    </location>
</feature>
<dbReference type="AlphaFoldDB" id="G0P9J3"/>
<dbReference type="HOGENOM" id="CLU_113848_0_0_1"/>
<proteinExistence type="predicted"/>
<keyword evidence="3" id="KW-1185">Reference proteome</keyword>
<evidence type="ECO:0000313" key="3">
    <source>
        <dbReference type="Proteomes" id="UP000008068"/>
    </source>
</evidence>
<sequence>MKLLPILLLFAAIICIECKDVHLSMGESYTFPLNANSIGLVRNRFSGDEFFYFCDKTTGAKKKNCGAWVDKNGKKIEDVRSKTKVTKASAIMSNLEFTDTGKYGVLPEDKNVKKADAARIQLVVPLLLSGK</sequence>
<feature type="signal peptide" evidence="1">
    <location>
        <begin position="1"/>
        <end position="18"/>
    </location>
</feature>
<gene>
    <name evidence="2" type="ORF">CAEBREN_10126</name>
</gene>
<dbReference type="Proteomes" id="UP000008068">
    <property type="component" value="Unassembled WGS sequence"/>
</dbReference>
<protein>
    <submittedName>
        <fullName evidence="2">Uncharacterized protein</fullName>
    </submittedName>
</protein>
<accession>G0P9J3</accession>
<dbReference type="PANTHER" id="PTHR35182:SF2">
    <property type="entry name" value="CONSERVED DOMAIN PROTEIN-RELATED"/>
    <property type="match status" value="1"/>
</dbReference>
<dbReference type="InParanoid" id="G0P9J3"/>
<dbReference type="PANTHER" id="PTHR35182">
    <property type="entry name" value="PROTEIN CBG13762"/>
    <property type="match status" value="1"/>
</dbReference>
<dbReference type="EMBL" id="GL380152">
    <property type="protein sequence ID" value="EGT48530.1"/>
    <property type="molecule type" value="Genomic_DNA"/>
</dbReference>
<dbReference type="eggNOG" id="ENOG502TJ42">
    <property type="taxonomic scope" value="Eukaryota"/>
</dbReference>